<sequence length="91" mass="9534">MRPLLPPLCRTAVSLRPVALICVLLGAADSSKFQPCGGRPGVVTASKSAALGARFLATCTDMLLKHAFEAQAVTKASAGSVHPSHFFRDLE</sequence>
<evidence type="ECO:0000313" key="2">
    <source>
        <dbReference type="EMBL" id="KAK8777146.1"/>
    </source>
</evidence>
<keyword evidence="1" id="KW-0732">Signal</keyword>
<proteinExistence type="predicted"/>
<accession>A0AAQ4EQU3</accession>
<keyword evidence="3" id="KW-1185">Reference proteome</keyword>
<reference evidence="2 3" key="1">
    <citation type="journal article" date="2023" name="Arcadia Sci">
        <title>De novo assembly of a long-read Amblyomma americanum tick genome.</title>
        <authorList>
            <person name="Chou S."/>
            <person name="Poskanzer K.E."/>
            <person name="Rollins M."/>
            <person name="Thuy-Boun P.S."/>
        </authorList>
    </citation>
    <scope>NUCLEOTIDE SEQUENCE [LARGE SCALE GENOMIC DNA]</scope>
    <source>
        <strain evidence="2">F_SG_1</strain>
        <tissue evidence="2">Salivary glands</tissue>
    </source>
</reference>
<dbReference type="Proteomes" id="UP001321473">
    <property type="component" value="Unassembled WGS sequence"/>
</dbReference>
<dbReference type="EMBL" id="JARKHS020012165">
    <property type="protein sequence ID" value="KAK8777146.1"/>
    <property type="molecule type" value="Genomic_DNA"/>
</dbReference>
<organism evidence="2 3">
    <name type="scientific">Amblyomma americanum</name>
    <name type="common">Lone star tick</name>
    <dbReference type="NCBI Taxonomy" id="6943"/>
    <lineage>
        <taxon>Eukaryota</taxon>
        <taxon>Metazoa</taxon>
        <taxon>Ecdysozoa</taxon>
        <taxon>Arthropoda</taxon>
        <taxon>Chelicerata</taxon>
        <taxon>Arachnida</taxon>
        <taxon>Acari</taxon>
        <taxon>Parasitiformes</taxon>
        <taxon>Ixodida</taxon>
        <taxon>Ixodoidea</taxon>
        <taxon>Ixodidae</taxon>
        <taxon>Amblyomminae</taxon>
        <taxon>Amblyomma</taxon>
    </lineage>
</organism>
<evidence type="ECO:0000256" key="1">
    <source>
        <dbReference type="SAM" id="SignalP"/>
    </source>
</evidence>
<feature type="chain" id="PRO_5042980531" description="Secreted protein" evidence="1">
    <location>
        <begin position="31"/>
        <end position="91"/>
    </location>
</feature>
<protein>
    <recommendedName>
        <fullName evidence="4">Secreted protein</fullName>
    </recommendedName>
</protein>
<evidence type="ECO:0000313" key="3">
    <source>
        <dbReference type="Proteomes" id="UP001321473"/>
    </source>
</evidence>
<feature type="signal peptide" evidence="1">
    <location>
        <begin position="1"/>
        <end position="30"/>
    </location>
</feature>
<dbReference type="AlphaFoldDB" id="A0AAQ4EQU3"/>
<comment type="caution">
    <text evidence="2">The sequence shown here is derived from an EMBL/GenBank/DDBJ whole genome shotgun (WGS) entry which is preliminary data.</text>
</comment>
<name>A0AAQ4EQU3_AMBAM</name>
<evidence type="ECO:0008006" key="4">
    <source>
        <dbReference type="Google" id="ProtNLM"/>
    </source>
</evidence>
<gene>
    <name evidence="2" type="ORF">V5799_029505</name>
</gene>